<dbReference type="AlphaFoldDB" id="A0A0K6HXT9"/>
<sequence>MNPHVETPILTAGLFDYAEWRAERLQRVKSLLVWLEETGLDLELARPVLQRQITRLDHDRMTLAFVAEFSRGKSELINAIFFSGHGQRILPAGAGRTTMCPMELFSDPSQPRGLRLLPIDTRLQSQTLAQWKSSPQVWTYFELPSQDAQGLAQALTHLSDTQRVPLERAQELGFFHDAEELAQLTTDADGEVEIPLWRHALVNFAHPLLDQGLSILDTPGLNAVGAEPELTLSLIPSANAVVFVLGADTGVTRSDLDIWNRHIAPASGAQTLVALNKVDSLWDPLLTAPQISASIDHQVQTTAATLRLPVDRVFPVSAHKALLARIQGDGPLLARSGLGALENALNRAANIDRRGMLDGALREAVEQVQTALDQQLRQQLHDTQGQLDELLGLRGKNANMVVLMLQRLSAERSEFDAGMAQVLALRAVNNRMLEKLRERFASKSVLQELEQLESRMGAAVLKLGVKGELTRIGAELRNRLVEAETQIEEIRQMLAAAFTRANSEFGFTVSAPRVLRLNGLMQEFDRAMHAYTEHLSGVNWLKLQNNAYTLRTLRGLSSRVRDLFERALRDIENWDRSAIAQLDSQVRERKKQLNRRLATLQRIEDTKDSLHDRINELRAQVEHIGTLQRGLNDQLQRVRLG</sequence>
<feature type="coiled-coil region" evidence="1">
    <location>
        <begin position="473"/>
        <end position="500"/>
    </location>
</feature>
<dbReference type="EMBL" id="CYHF01000003">
    <property type="protein sequence ID" value="CUA95729.1"/>
    <property type="molecule type" value="Genomic_DNA"/>
</dbReference>
<dbReference type="Pfam" id="PF00350">
    <property type="entry name" value="Dynamin_N"/>
    <property type="match status" value="1"/>
</dbReference>
<dbReference type="STRING" id="339866.GCA_001418255_01104"/>
<dbReference type="PANTHER" id="PTHR43681">
    <property type="entry name" value="TRANSMEMBRANE GTPASE FZO"/>
    <property type="match status" value="1"/>
</dbReference>
<dbReference type="Proteomes" id="UP000183649">
    <property type="component" value="Unassembled WGS sequence"/>
</dbReference>
<keyword evidence="1" id="KW-0175">Coiled coil</keyword>
<dbReference type="InterPro" id="IPR051943">
    <property type="entry name" value="TRAFAC_Dynamin-like_GTPase"/>
</dbReference>
<dbReference type="RefSeq" id="WP_055450019.1">
    <property type="nucleotide sequence ID" value="NZ_CYHF01000003.1"/>
</dbReference>
<reference evidence="4" key="1">
    <citation type="submission" date="2015-08" db="EMBL/GenBank/DDBJ databases">
        <authorList>
            <person name="Varghese N."/>
        </authorList>
    </citation>
    <scope>NUCLEOTIDE SEQUENCE [LARGE SCALE GENOMIC DNA]</scope>
    <source>
        <strain evidence="4">DSM 18181</strain>
    </source>
</reference>
<dbReference type="InterPro" id="IPR027417">
    <property type="entry name" value="P-loop_NTPase"/>
</dbReference>
<dbReference type="PANTHER" id="PTHR43681:SF1">
    <property type="entry name" value="SARCALUMENIN"/>
    <property type="match status" value="1"/>
</dbReference>
<accession>A0A0K6HXT9</accession>
<dbReference type="InterPro" id="IPR045063">
    <property type="entry name" value="Dynamin_N"/>
</dbReference>
<proteinExistence type="predicted"/>
<dbReference type="OrthoDB" id="5295100at2"/>
<name>A0A0K6HXT9_9BURK</name>
<gene>
    <name evidence="3" type="ORF">Ga0061069_103224</name>
</gene>
<evidence type="ECO:0000259" key="2">
    <source>
        <dbReference type="Pfam" id="PF00350"/>
    </source>
</evidence>
<protein>
    <submittedName>
        <fullName evidence="3">Dynamin family</fullName>
    </submittedName>
</protein>
<dbReference type="SUPFAM" id="SSF52540">
    <property type="entry name" value="P-loop containing nucleoside triphosphate hydrolases"/>
    <property type="match status" value="1"/>
</dbReference>
<evidence type="ECO:0000313" key="4">
    <source>
        <dbReference type="Proteomes" id="UP000183649"/>
    </source>
</evidence>
<organism evidence="3 4">
    <name type="scientific">Thiomonas bhubaneswarensis</name>
    <dbReference type="NCBI Taxonomy" id="339866"/>
    <lineage>
        <taxon>Bacteria</taxon>
        <taxon>Pseudomonadati</taxon>
        <taxon>Pseudomonadota</taxon>
        <taxon>Betaproteobacteria</taxon>
        <taxon>Burkholderiales</taxon>
        <taxon>Thiomonas</taxon>
    </lineage>
</organism>
<evidence type="ECO:0000256" key="1">
    <source>
        <dbReference type="SAM" id="Coils"/>
    </source>
</evidence>
<keyword evidence="4" id="KW-1185">Reference proteome</keyword>
<feature type="domain" description="Dynamin N-terminal" evidence="2">
    <location>
        <begin position="64"/>
        <end position="277"/>
    </location>
</feature>
<evidence type="ECO:0000313" key="3">
    <source>
        <dbReference type="EMBL" id="CUA95729.1"/>
    </source>
</evidence>
<dbReference type="Gene3D" id="3.40.50.300">
    <property type="entry name" value="P-loop containing nucleotide triphosphate hydrolases"/>
    <property type="match status" value="1"/>
</dbReference>